<keyword evidence="3" id="KW-1185">Reference proteome</keyword>
<proteinExistence type="predicted"/>
<evidence type="ECO:0000313" key="3">
    <source>
        <dbReference type="Proteomes" id="UP000887116"/>
    </source>
</evidence>
<reference evidence="2" key="1">
    <citation type="submission" date="2020-07" db="EMBL/GenBank/DDBJ databases">
        <title>Multicomponent nature underlies the extraordinary mechanical properties of spider dragline silk.</title>
        <authorList>
            <person name="Kono N."/>
            <person name="Nakamura H."/>
            <person name="Mori M."/>
            <person name="Yoshida Y."/>
            <person name="Ohtoshi R."/>
            <person name="Malay A.D."/>
            <person name="Moran D.A.P."/>
            <person name="Tomita M."/>
            <person name="Numata K."/>
            <person name="Arakawa K."/>
        </authorList>
    </citation>
    <scope>NUCLEOTIDE SEQUENCE</scope>
</reference>
<protein>
    <submittedName>
        <fullName evidence="2">Uncharacterized protein</fullName>
    </submittedName>
</protein>
<gene>
    <name evidence="2" type="ORF">TNCT_644711</name>
</gene>
<dbReference type="AlphaFoldDB" id="A0A8X6GB19"/>
<dbReference type="EMBL" id="BMAO01015193">
    <property type="protein sequence ID" value="GFR00033.1"/>
    <property type="molecule type" value="Genomic_DNA"/>
</dbReference>
<feature type="region of interest" description="Disordered" evidence="1">
    <location>
        <begin position="1"/>
        <end position="27"/>
    </location>
</feature>
<accession>A0A8X6GB19</accession>
<name>A0A8X6GB19_TRICU</name>
<dbReference type="Proteomes" id="UP000887116">
    <property type="component" value="Unassembled WGS sequence"/>
</dbReference>
<organism evidence="2 3">
    <name type="scientific">Trichonephila clavata</name>
    <name type="common">Joro spider</name>
    <name type="synonym">Nephila clavata</name>
    <dbReference type="NCBI Taxonomy" id="2740835"/>
    <lineage>
        <taxon>Eukaryota</taxon>
        <taxon>Metazoa</taxon>
        <taxon>Ecdysozoa</taxon>
        <taxon>Arthropoda</taxon>
        <taxon>Chelicerata</taxon>
        <taxon>Arachnida</taxon>
        <taxon>Araneae</taxon>
        <taxon>Araneomorphae</taxon>
        <taxon>Entelegynae</taxon>
        <taxon>Araneoidea</taxon>
        <taxon>Nephilidae</taxon>
        <taxon>Trichonephila</taxon>
    </lineage>
</organism>
<evidence type="ECO:0000256" key="1">
    <source>
        <dbReference type="SAM" id="MobiDB-lite"/>
    </source>
</evidence>
<evidence type="ECO:0000313" key="2">
    <source>
        <dbReference type="EMBL" id="GFR00033.1"/>
    </source>
</evidence>
<sequence length="90" mass="10576">MDRRGPMDGHGENEHNENEHKGEPSLIKDDLIPAVHQNLKEQLMLKRQDNALDFRKQYNEEGDAFFSRFVIGDKTWVCYVTLESKLQLME</sequence>
<comment type="caution">
    <text evidence="2">The sequence shown here is derived from an EMBL/GenBank/DDBJ whole genome shotgun (WGS) entry which is preliminary data.</text>
</comment>